<evidence type="ECO:0000313" key="2">
    <source>
        <dbReference type="Proteomes" id="UP000005522"/>
    </source>
</evidence>
<evidence type="ECO:0000313" key="1">
    <source>
        <dbReference type="EMBL" id="AIA54035.1"/>
    </source>
</evidence>
<dbReference type="Proteomes" id="UP000005522">
    <property type="component" value="Chromosome"/>
</dbReference>
<dbReference type="Pfam" id="PF06995">
    <property type="entry name" value="Phage_P2_GpU"/>
    <property type="match status" value="1"/>
</dbReference>
<dbReference type="EMBL" id="CP005986">
    <property type="protein sequence ID" value="AIA54035.1"/>
    <property type="molecule type" value="Genomic_DNA"/>
</dbReference>
<proteinExistence type="predicted"/>
<dbReference type="InterPro" id="IPR009734">
    <property type="entry name" value="Myoviridae_GpU"/>
</dbReference>
<reference evidence="1 2" key="1">
    <citation type="journal article" date="2009" name="J. Bacteriol.">
        <title>Draft genome sequence of the extremely acidophilic bacterium Acidithiobacillus caldus ATCC 51756 reveals metabolic versatility in the genus Acidithiobacillus.</title>
        <authorList>
            <person name="Valdes J."/>
            <person name="Quatrini R."/>
            <person name="Hallberg K."/>
            <person name="Dopson M."/>
            <person name="Valenzuela P.D."/>
            <person name="Holmes D.S."/>
        </authorList>
    </citation>
    <scope>NUCLEOTIDE SEQUENCE [LARGE SCALE GENOMIC DNA]</scope>
    <source>
        <strain evidence="2">ATCC 51756 / DSM 8584 / KU</strain>
    </source>
</reference>
<organism evidence="1 2">
    <name type="scientific">Acidithiobacillus caldus (strain ATCC 51756 / DSM 8584 / KU)</name>
    <dbReference type="NCBI Taxonomy" id="637389"/>
    <lineage>
        <taxon>Bacteria</taxon>
        <taxon>Pseudomonadati</taxon>
        <taxon>Pseudomonadota</taxon>
        <taxon>Acidithiobacillia</taxon>
        <taxon>Acidithiobacillales</taxon>
        <taxon>Acidithiobacillaceae</taxon>
        <taxon>Acidithiobacillus</taxon>
    </lineage>
</organism>
<dbReference type="RefSeq" id="WP_004869960.1">
    <property type="nucleotide sequence ID" value="NZ_CP005986.1"/>
</dbReference>
<dbReference type="KEGG" id="acz:Acaty_c0143"/>
<protein>
    <submittedName>
        <fullName evidence="1">Phage tail protein</fullName>
    </submittedName>
</protein>
<dbReference type="AlphaFoldDB" id="A0A059ZQR2"/>
<name>A0A059ZQR2_ACICK</name>
<dbReference type="HOGENOM" id="CLU_961805_0_0_6"/>
<sequence length="289" mass="31304">MAERVMLALGPFRFEMGHATYQSLAMSQSWRWPEQARIGREPALQFTGREPAEIRLQGVLFPGFDAGLAQVEEMRELADRGEPLQLVDGLGRVWGAWVIVEVGDTRSVLMDDGQPRRIAFELKLKSYGEDNIVTDISGGWSPFAVLLPIIDEVATDPLGALNTVVGDVVQRIAGSMGGSVIQRASVLQDAVRDVMQPLRTALNGAVSRLREAGVTLPAIDALLTSVARASAAPLSSYDVMAAQIAALRDDIERARREAERHPQAAELQEVLGSAERALQGLVPAEQETA</sequence>
<gene>
    <name evidence="1" type="ORF">Acaty_c0143</name>
</gene>
<dbReference type="eggNOG" id="COG3499">
    <property type="taxonomic scope" value="Bacteria"/>
</dbReference>
<accession>A0A059ZQR2</accession>